<dbReference type="PANTHER" id="PTHR10535:SF10">
    <property type="entry name" value="DNA-DIRECTED RNA POLYMERASES IV AND V SUBUNIT 5B"/>
    <property type="match status" value="1"/>
</dbReference>
<protein>
    <submittedName>
        <fullName evidence="6">Uncharacterized protein</fullName>
    </submittedName>
</protein>
<dbReference type="SUPFAM" id="SSF53036">
    <property type="entry name" value="Eukaryotic RPB5 N-terminal domain"/>
    <property type="match status" value="1"/>
</dbReference>
<feature type="domain" description="RNA polymerase Rpb5 N-terminal" evidence="5">
    <location>
        <begin position="25"/>
        <end position="105"/>
    </location>
</feature>
<reference evidence="6 7" key="1">
    <citation type="submission" date="2021-05" db="EMBL/GenBank/DDBJ databases">
        <title>Genome Assembly of Synthetic Allotetraploid Brassica napus Reveals Homoeologous Exchanges between Subgenomes.</title>
        <authorList>
            <person name="Davis J.T."/>
        </authorList>
    </citation>
    <scope>NUCLEOTIDE SEQUENCE [LARGE SCALE GENOMIC DNA]</scope>
    <source>
        <strain evidence="7">cv. Da-Ae</strain>
        <tissue evidence="6">Seedling</tissue>
    </source>
</reference>
<sequence>MEGKGKELAVGSGLSKSLDESRVDSHSYYLARRTTMEMLRDRGYDISNEDINLTLQEFRSLYGDPPNVDRLRISAQHCSDSSKKIAVVFCGSGIVKVNAIREIAADVLGRENLTGLILVLQSDITNQALKAVELFSFKVELFHLTELLVNITKHVLRPKHRVLNDQGKESLFKKFSIEEQQLPKLLKKDPTAKYYGLEKGQVVEVTYKGEGSESDHVLYRCVCCKLCAFLVVSKPNNLKFLLNVRDTEMSSFLVAMGDVSLRKTGVEEKRAKAKKESNVLLEYTRKAIQRLTYLKKILAQLEEDVVPCESQMENWKTNLEVMAAKEDQYIQQYKKYEDKALAALAIEDKKRQFAAAEKYLEEVLQSALETNDE</sequence>
<evidence type="ECO:0000256" key="3">
    <source>
        <dbReference type="ARBA" id="ARBA00025765"/>
    </source>
</evidence>
<dbReference type="Proteomes" id="UP000824890">
    <property type="component" value="Unassembled WGS sequence"/>
</dbReference>
<accession>A0ABQ8DMS0</accession>
<keyword evidence="7" id="KW-1185">Reference proteome</keyword>
<dbReference type="InterPro" id="IPR036710">
    <property type="entry name" value="RNA_pol_Rpb5_N_sf"/>
</dbReference>
<gene>
    <name evidence="6" type="ORF">HID58_016391</name>
</gene>
<feature type="domain" description="RNA polymerase subunit H/Rpb5 C-terminal" evidence="4">
    <location>
        <begin position="149"/>
        <end position="222"/>
    </location>
</feature>
<keyword evidence="2" id="KW-0539">Nucleus</keyword>
<dbReference type="Pfam" id="PF03871">
    <property type="entry name" value="RNA_pol_Rpb5_N"/>
    <property type="match status" value="1"/>
</dbReference>
<comment type="similarity">
    <text evidence="3">Belongs to the archaeal Rpo5/eukaryotic RPB5 RNA polymerase subunit family.</text>
</comment>
<dbReference type="PANTHER" id="PTHR10535">
    <property type="entry name" value="DNA-DIRECTED RNA POLYMERASES I, II, AND III SUBUNIT RPABC1"/>
    <property type="match status" value="1"/>
</dbReference>
<dbReference type="Gene3D" id="3.40.1340.10">
    <property type="entry name" value="RNA polymerase, Rpb5, N-terminal domain"/>
    <property type="match status" value="1"/>
</dbReference>
<evidence type="ECO:0000256" key="1">
    <source>
        <dbReference type="ARBA" id="ARBA00004123"/>
    </source>
</evidence>
<evidence type="ECO:0000259" key="4">
    <source>
        <dbReference type="Pfam" id="PF01191"/>
    </source>
</evidence>
<proteinExistence type="inferred from homology"/>
<dbReference type="InterPro" id="IPR026243">
    <property type="entry name" value="HAUS1"/>
</dbReference>
<evidence type="ECO:0000313" key="6">
    <source>
        <dbReference type="EMBL" id="KAH0930664.1"/>
    </source>
</evidence>
<dbReference type="Gene3D" id="3.90.940.20">
    <property type="entry name" value="RPB5-like RNA polymerase subunit"/>
    <property type="match status" value="1"/>
</dbReference>
<evidence type="ECO:0000313" key="7">
    <source>
        <dbReference type="Proteomes" id="UP000824890"/>
    </source>
</evidence>
<name>A0ABQ8DMS0_BRANA</name>
<dbReference type="InterPro" id="IPR005571">
    <property type="entry name" value="RNA_pol_Rpb5_N"/>
</dbReference>
<dbReference type="EMBL" id="JAGKQM010000004">
    <property type="protein sequence ID" value="KAH0930664.1"/>
    <property type="molecule type" value="Genomic_DNA"/>
</dbReference>
<comment type="caution">
    <text evidence="6">The sequence shown here is derived from an EMBL/GenBank/DDBJ whole genome shotgun (WGS) entry which is preliminary data.</text>
</comment>
<comment type="subcellular location">
    <subcellularLocation>
        <location evidence="1">Nucleus</location>
    </subcellularLocation>
</comment>
<dbReference type="InterPro" id="IPR014381">
    <property type="entry name" value="Arch_Rpo5/euc_Rpb5"/>
</dbReference>
<evidence type="ECO:0000259" key="5">
    <source>
        <dbReference type="Pfam" id="PF03871"/>
    </source>
</evidence>
<dbReference type="SUPFAM" id="SSF55287">
    <property type="entry name" value="RPB5-like RNA polymerase subunit"/>
    <property type="match status" value="1"/>
</dbReference>
<dbReference type="Pfam" id="PF01191">
    <property type="entry name" value="RNA_pol_Rpb5_C"/>
    <property type="match status" value="1"/>
</dbReference>
<dbReference type="InterPro" id="IPR035913">
    <property type="entry name" value="RPB5-like_sf"/>
</dbReference>
<dbReference type="InterPro" id="IPR000783">
    <property type="entry name" value="RNA_pol_subH/Rpb5_C"/>
</dbReference>
<dbReference type="Pfam" id="PF25762">
    <property type="entry name" value="HAUS1"/>
    <property type="match status" value="1"/>
</dbReference>
<evidence type="ECO:0000256" key="2">
    <source>
        <dbReference type="ARBA" id="ARBA00023242"/>
    </source>
</evidence>
<organism evidence="6 7">
    <name type="scientific">Brassica napus</name>
    <name type="common">Rape</name>
    <dbReference type="NCBI Taxonomy" id="3708"/>
    <lineage>
        <taxon>Eukaryota</taxon>
        <taxon>Viridiplantae</taxon>
        <taxon>Streptophyta</taxon>
        <taxon>Embryophyta</taxon>
        <taxon>Tracheophyta</taxon>
        <taxon>Spermatophyta</taxon>
        <taxon>Magnoliopsida</taxon>
        <taxon>eudicotyledons</taxon>
        <taxon>Gunneridae</taxon>
        <taxon>Pentapetalae</taxon>
        <taxon>rosids</taxon>
        <taxon>malvids</taxon>
        <taxon>Brassicales</taxon>
        <taxon>Brassicaceae</taxon>
        <taxon>Brassiceae</taxon>
        <taxon>Brassica</taxon>
    </lineage>
</organism>